<evidence type="ECO:0000256" key="4">
    <source>
        <dbReference type="ARBA" id="ARBA00023163"/>
    </source>
</evidence>
<dbReference type="KEGG" id="sphe:GFH32_16955"/>
<dbReference type="Proteomes" id="UP000326921">
    <property type="component" value="Chromosome"/>
</dbReference>
<evidence type="ECO:0000259" key="6">
    <source>
        <dbReference type="Pfam" id="PF08281"/>
    </source>
</evidence>
<dbReference type="EMBL" id="CP045652">
    <property type="protein sequence ID" value="QGA27910.1"/>
    <property type="molecule type" value="Genomic_DNA"/>
</dbReference>
<dbReference type="SUPFAM" id="SSF88946">
    <property type="entry name" value="Sigma2 domain of RNA polymerase sigma factors"/>
    <property type="match status" value="1"/>
</dbReference>
<dbReference type="InterPro" id="IPR013249">
    <property type="entry name" value="RNA_pol_sigma70_r4_t2"/>
</dbReference>
<dbReference type="NCBIfam" id="TIGR02937">
    <property type="entry name" value="sigma70-ECF"/>
    <property type="match status" value="1"/>
</dbReference>
<dbReference type="Gene3D" id="1.10.1740.10">
    <property type="match status" value="1"/>
</dbReference>
<evidence type="ECO:0000313" key="7">
    <source>
        <dbReference type="EMBL" id="QGA27910.1"/>
    </source>
</evidence>
<evidence type="ECO:0000256" key="1">
    <source>
        <dbReference type="ARBA" id="ARBA00010641"/>
    </source>
</evidence>
<evidence type="ECO:0000256" key="3">
    <source>
        <dbReference type="ARBA" id="ARBA00023082"/>
    </source>
</evidence>
<evidence type="ECO:0000256" key="2">
    <source>
        <dbReference type="ARBA" id="ARBA00023015"/>
    </source>
</evidence>
<gene>
    <name evidence="7" type="ORF">GFH32_16955</name>
</gene>
<dbReference type="GO" id="GO:0003677">
    <property type="term" value="F:DNA binding"/>
    <property type="evidence" value="ECO:0007669"/>
    <property type="project" value="InterPro"/>
</dbReference>
<proteinExistence type="inferred from homology"/>
<dbReference type="InterPro" id="IPR013324">
    <property type="entry name" value="RNA_pol_sigma_r3/r4-like"/>
</dbReference>
<dbReference type="RefSeq" id="WP_153512737.1">
    <property type="nucleotide sequence ID" value="NZ_CP045652.1"/>
</dbReference>
<dbReference type="GO" id="GO:0006352">
    <property type="term" value="P:DNA-templated transcription initiation"/>
    <property type="evidence" value="ECO:0007669"/>
    <property type="project" value="InterPro"/>
</dbReference>
<dbReference type="GO" id="GO:0016987">
    <property type="term" value="F:sigma factor activity"/>
    <property type="evidence" value="ECO:0007669"/>
    <property type="project" value="UniProtKB-KW"/>
</dbReference>
<dbReference type="Pfam" id="PF08281">
    <property type="entry name" value="Sigma70_r4_2"/>
    <property type="match status" value="1"/>
</dbReference>
<reference evidence="7 8" key="1">
    <citation type="submission" date="2019-10" db="EMBL/GenBank/DDBJ databases">
        <authorList>
            <person name="Dong K."/>
        </authorList>
    </citation>
    <scope>NUCLEOTIDE SEQUENCE [LARGE SCALE GENOMIC DNA]</scope>
    <source>
        <strain evidence="8">dk4302</strain>
    </source>
</reference>
<comment type="similarity">
    <text evidence="1">Belongs to the sigma-70 factor family. ECF subfamily.</text>
</comment>
<evidence type="ECO:0000259" key="5">
    <source>
        <dbReference type="Pfam" id="PF04542"/>
    </source>
</evidence>
<evidence type="ECO:0000313" key="8">
    <source>
        <dbReference type="Proteomes" id="UP000326921"/>
    </source>
</evidence>
<dbReference type="SUPFAM" id="SSF88659">
    <property type="entry name" value="Sigma3 and sigma4 domains of RNA polymerase sigma factors"/>
    <property type="match status" value="1"/>
</dbReference>
<feature type="domain" description="RNA polymerase sigma-70 region 2" evidence="5">
    <location>
        <begin position="28"/>
        <end position="93"/>
    </location>
</feature>
<organism evidence="7 8">
    <name type="scientific">Sphingobacterium zhuxiongii</name>
    <dbReference type="NCBI Taxonomy" id="2662364"/>
    <lineage>
        <taxon>Bacteria</taxon>
        <taxon>Pseudomonadati</taxon>
        <taxon>Bacteroidota</taxon>
        <taxon>Sphingobacteriia</taxon>
        <taxon>Sphingobacteriales</taxon>
        <taxon>Sphingobacteriaceae</taxon>
        <taxon>Sphingobacterium</taxon>
    </lineage>
</organism>
<dbReference type="InterPro" id="IPR036388">
    <property type="entry name" value="WH-like_DNA-bd_sf"/>
</dbReference>
<accession>A0A5Q0QJF8</accession>
<protein>
    <submittedName>
        <fullName evidence="7">Sigma-70 family RNA polymerase sigma factor</fullName>
    </submittedName>
</protein>
<dbReference type="PANTHER" id="PTHR43133:SF46">
    <property type="entry name" value="RNA POLYMERASE SIGMA-70 FACTOR ECF SUBFAMILY"/>
    <property type="match status" value="1"/>
</dbReference>
<dbReference type="InterPro" id="IPR013325">
    <property type="entry name" value="RNA_pol_sigma_r2"/>
</dbReference>
<dbReference type="InterPro" id="IPR007627">
    <property type="entry name" value="RNA_pol_sigma70_r2"/>
</dbReference>
<dbReference type="Gene3D" id="1.10.10.10">
    <property type="entry name" value="Winged helix-like DNA-binding domain superfamily/Winged helix DNA-binding domain"/>
    <property type="match status" value="1"/>
</dbReference>
<dbReference type="InterPro" id="IPR014284">
    <property type="entry name" value="RNA_pol_sigma-70_dom"/>
</dbReference>
<keyword evidence="2" id="KW-0805">Transcription regulation</keyword>
<dbReference type="AlphaFoldDB" id="A0A5Q0QJF8"/>
<dbReference type="Pfam" id="PF04542">
    <property type="entry name" value="Sigma70_r2"/>
    <property type="match status" value="1"/>
</dbReference>
<keyword evidence="4" id="KW-0804">Transcription</keyword>
<dbReference type="InterPro" id="IPR039425">
    <property type="entry name" value="RNA_pol_sigma-70-like"/>
</dbReference>
<feature type="domain" description="RNA polymerase sigma factor 70 region 4 type 2" evidence="6">
    <location>
        <begin position="141"/>
        <end position="176"/>
    </location>
</feature>
<sequence length="191" mass="22549">MADLLENLTDEELFLLVKESNRHAFTVLYDRYKKPMISYTVKKVGSAPAVDIVHDVFAKIWSHRDRIGQKEKLSWYLFHVLRNRIIDFIGKTKHNSVYLDTLDVDDMDRFDNSTDHKVRVELFLNEIESELARFNPNAMTIIKRHLQGYKNQEIAEELNLTEKTIRNEKSKILKFLKSRYTGYLLISLLIS</sequence>
<keyword evidence="8" id="KW-1185">Reference proteome</keyword>
<keyword evidence="3" id="KW-0731">Sigma factor</keyword>
<dbReference type="PANTHER" id="PTHR43133">
    <property type="entry name" value="RNA POLYMERASE ECF-TYPE SIGMA FACTO"/>
    <property type="match status" value="1"/>
</dbReference>
<name>A0A5Q0QJF8_9SPHI</name>